<dbReference type="Gene3D" id="2.30.29.30">
    <property type="entry name" value="Pleckstrin-homology domain (PH domain)/Phosphotyrosine-binding domain (PTB)"/>
    <property type="match status" value="1"/>
</dbReference>
<evidence type="ECO:0000259" key="7">
    <source>
        <dbReference type="PROSITE" id="PS50212"/>
    </source>
</evidence>
<dbReference type="PANTHER" id="PTHR23113">
    <property type="entry name" value="GUANINE NUCLEOTIDE EXCHANGE FACTOR"/>
    <property type="match status" value="1"/>
</dbReference>
<dbReference type="PROSITE" id="PS50003">
    <property type="entry name" value="PH_DOMAIN"/>
    <property type="match status" value="1"/>
</dbReference>
<name>A0ABM0JLU5_APLCA</name>
<dbReference type="SUPFAM" id="SSF50729">
    <property type="entry name" value="PH domain-like"/>
    <property type="match status" value="1"/>
</dbReference>
<dbReference type="InterPro" id="IPR023578">
    <property type="entry name" value="Ras_GEF_dom_sf"/>
</dbReference>
<dbReference type="SUPFAM" id="SSF47113">
    <property type="entry name" value="Histone-fold"/>
    <property type="match status" value="1"/>
</dbReference>
<organism evidence="8 9">
    <name type="scientific">Aplysia californica</name>
    <name type="common">California sea hare</name>
    <dbReference type="NCBI Taxonomy" id="6500"/>
    <lineage>
        <taxon>Eukaryota</taxon>
        <taxon>Metazoa</taxon>
        <taxon>Spiralia</taxon>
        <taxon>Lophotrochozoa</taxon>
        <taxon>Mollusca</taxon>
        <taxon>Gastropoda</taxon>
        <taxon>Heterobranchia</taxon>
        <taxon>Euthyneura</taxon>
        <taxon>Tectipleura</taxon>
        <taxon>Aplysiida</taxon>
        <taxon>Aplysioidea</taxon>
        <taxon>Aplysiidae</taxon>
        <taxon>Aplysia</taxon>
    </lineage>
</organism>
<dbReference type="InterPro" id="IPR001849">
    <property type="entry name" value="PH_domain"/>
</dbReference>
<evidence type="ECO:0000259" key="6">
    <source>
        <dbReference type="PROSITE" id="PS50010"/>
    </source>
</evidence>
<feature type="domain" description="N-terminal Ras-GEF" evidence="7">
    <location>
        <begin position="589"/>
        <end position="732"/>
    </location>
</feature>
<feature type="domain" description="DH" evidence="6">
    <location>
        <begin position="195"/>
        <end position="382"/>
    </location>
</feature>
<dbReference type="CDD" id="cd06224">
    <property type="entry name" value="REM"/>
    <property type="match status" value="1"/>
</dbReference>
<dbReference type="InterPro" id="IPR011993">
    <property type="entry name" value="PH-like_dom_sf"/>
</dbReference>
<feature type="compositionally biased region" description="Polar residues" evidence="3">
    <location>
        <begin position="1036"/>
        <end position="1045"/>
    </location>
</feature>
<keyword evidence="8" id="KW-1185">Reference proteome</keyword>
<dbReference type="InterPro" id="IPR000651">
    <property type="entry name" value="Ras-like_Gua-exchang_fac_N"/>
</dbReference>
<evidence type="ECO:0000259" key="4">
    <source>
        <dbReference type="PROSITE" id="PS50003"/>
    </source>
</evidence>
<dbReference type="RefSeq" id="XP_005096710.1">
    <property type="nucleotide sequence ID" value="XM_005096653.3"/>
</dbReference>
<feature type="compositionally biased region" description="Low complexity" evidence="3">
    <location>
        <begin position="1214"/>
        <end position="1228"/>
    </location>
</feature>
<dbReference type="Gene3D" id="1.10.840.10">
    <property type="entry name" value="Ras guanine-nucleotide exchange factors catalytic domain"/>
    <property type="match status" value="1"/>
</dbReference>
<evidence type="ECO:0000256" key="2">
    <source>
        <dbReference type="PROSITE-ProRule" id="PRU00168"/>
    </source>
</evidence>
<gene>
    <name evidence="9" type="primary">LOC101860163</name>
</gene>
<reference evidence="9" key="1">
    <citation type="submission" date="2025-08" db="UniProtKB">
        <authorList>
            <consortium name="RefSeq"/>
        </authorList>
    </citation>
    <scope>IDENTIFICATION</scope>
</reference>
<dbReference type="Gene3D" id="6.10.250.3060">
    <property type="match status" value="1"/>
</dbReference>
<feature type="compositionally biased region" description="Pro residues" evidence="3">
    <location>
        <begin position="1133"/>
        <end position="1142"/>
    </location>
</feature>
<dbReference type="Gene3D" id="1.20.900.10">
    <property type="entry name" value="Dbl homology (DH) domain"/>
    <property type="match status" value="1"/>
</dbReference>
<sequence length="1258" mass="144280">MFASGDSPSQEHFSKWKGIFTNALIGVQKQVHSGLSTQQDALEYIEILMIRLLVVLCSTQPHTKEDVDERISKTFPDPIDKWAIRDAQNAVKDGKKNCKILLPVDRIQPLLKEELGGYRVDISLALYIVAVLEYIAADILKISGIYVKNIRHTEITSQDIKVAICADQVLYDMFFQEEEPFFMVQDEPVKRENKTYEEIVKDLIVEETQYLRDLNMIIRVFRAPFAEFFPPTKDLEVIFSNVLDIYDFTAKLLSSVEDQVEMAQEGETPLVGTCFTDLTEGEEFSVYERYVRDMMAPNGKRRLEVLLTRPDFISNLKGLGNGFYEAFKYVLPKLLMGPVYHCLQYFEVVKALIQASPSEEDKECLTQADGLLQALKARLERKLGNIPKRKNWEVSLRMHTHSRSATVQKMNEIQKSIDSWDGKDIYQMCSDFIMEGPLIKVTGRRTLPERYVFLFDALIVLCKPNARRASSAGPVSEYKLKEKFLIRKVEVVDREDTEDLKNAFEIHPREHTHVVHVLQAKTADEKTNWMAALVSLQTRSMLERTLDGKLREEEKNHPLVPPPADLYEFAEEDSDNNIIFEESQESSYESPLIKGGKLFKLVERLTYHMYADPRFLRTFLLTYRSFCSPQELIDLLIKRFDIPEPKLVMPAADDDNAALKYREDLKRFRNEYVKPVQFRVVNVFRHWVDNHFYDFERDPELLEKLNEFLRSIKGKAMRKMADFISKSIQRRMESCNTEREFTYQETPPKIEWHLTRKPEEFDLMMLHPIEIARQVTLIEFDLYRSVKLSELVGMPWTKKDKHKTAPNLLKLIHFSTKFTYWLELYIVETQNLEERVAVMSRIIEIMQVFYELNNFNGVLEIIGALNSASVFRLEHTKKDLPSKCQKYLEEASELNNDHSKKYIEKLRSINPPCVPFLGMYLTNILKTEEGNPDFVANAPEGIINFSKRRKVAEITSEIQQYQNQPYCLKQDISIRDYISALDPLKERDLSEKELEDHLYKTSLEIEPRDGKLNRYPKRFDYSLKSPGIKPSANRHGGSNKSSTIPPSLPKMSEEEDSSPSMCHTPTSPNKPHSPLAMGTGPNNVFVNSPEPSSSPSQSSVMHFPPLSSTPEEPAEMGPPPLPPRHRGSSSAMPEPPPAPPPRPDSDRPPPVPPRRDSMPFHNSLASLGATALARSQSVSHPRNSPAVSGFNTLPRQSLERHSSERSFPLGSMDLSAATSNNSSASSLSEDPGERPELPPRTYLAYLHFANRPPPPRDS</sequence>
<dbReference type="GeneID" id="101860163"/>
<accession>A0ABM0JLU5</accession>
<dbReference type="InterPro" id="IPR036964">
    <property type="entry name" value="RASGEF_cat_dom_sf"/>
</dbReference>
<evidence type="ECO:0000259" key="5">
    <source>
        <dbReference type="PROSITE" id="PS50009"/>
    </source>
</evidence>
<dbReference type="CDD" id="cd22915">
    <property type="entry name" value="HFD_SOS1_rpt2"/>
    <property type="match status" value="1"/>
</dbReference>
<dbReference type="PROSITE" id="PS00720">
    <property type="entry name" value="RASGEF"/>
    <property type="match status" value="1"/>
</dbReference>
<dbReference type="CDD" id="cd22914">
    <property type="entry name" value="HFD_SOS1_rpt1"/>
    <property type="match status" value="1"/>
</dbReference>
<dbReference type="PANTHER" id="PTHR23113:SF363">
    <property type="entry name" value="PROTEIN SON OF SEVENLESS"/>
    <property type="match status" value="1"/>
</dbReference>
<dbReference type="SUPFAM" id="SSF48065">
    <property type="entry name" value="DBL homology domain (DH-domain)"/>
    <property type="match status" value="1"/>
</dbReference>
<dbReference type="SMART" id="SM00325">
    <property type="entry name" value="RhoGEF"/>
    <property type="match status" value="1"/>
</dbReference>
<feature type="compositionally biased region" description="Polar residues" evidence="3">
    <location>
        <begin position="1058"/>
        <end position="1070"/>
    </location>
</feature>
<dbReference type="CDD" id="cd00160">
    <property type="entry name" value="RhoGEF"/>
    <property type="match status" value="1"/>
</dbReference>
<protein>
    <submittedName>
        <fullName evidence="9">Son of sevenless homolog 1</fullName>
    </submittedName>
</protein>
<dbReference type="SMART" id="SM00233">
    <property type="entry name" value="PH"/>
    <property type="match status" value="1"/>
</dbReference>
<dbReference type="Pfam" id="PF22697">
    <property type="entry name" value="SOS1_NGEF_PH"/>
    <property type="match status" value="1"/>
</dbReference>
<evidence type="ECO:0000313" key="8">
    <source>
        <dbReference type="Proteomes" id="UP000694888"/>
    </source>
</evidence>
<dbReference type="SMART" id="SM00414">
    <property type="entry name" value="H2A"/>
    <property type="match status" value="1"/>
</dbReference>
<feature type="domain" description="Ras-GEF" evidence="5">
    <location>
        <begin position="767"/>
        <end position="1008"/>
    </location>
</feature>
<feature type="region of interest" description="Disordered" evidence="3">
    <location>
        <begin position="1014"/>
        <end position="1258"/>
    </location>
</feature>
<dbReference type="InterPro" id="IPR019804">
    <property type="entry name" value="Ras_G-nucl-exch_fac_CS"/>
</dbReference>
<dbReference type="CDD" id="cd01261">
    <property type="entry name" value="PH_SOS"/>
    <property type="match status" value="1"/>
</dbReference>
<dbReference type="Pfam" id="PF00618">
    <property type="entry name" value="RasGEF_N"/>
    <property type="match status" value="1"/>
</dbReference>
<dbReference type="InterPro" id="IPR001895">
    <property type="entry name" value="RASGEF_cat_dom"/>
</dbReference>
<dbReference type="InterPro" id="IPR008937">
    <property type="entry name" value="Ras-like_GEF"/>
</dbReference>
<dbReference type="InterPro" id="IPR002119">
    <property type="entry name" value="Histone_H2A"/>
</dbReference>
<feature type="compositionally biased region" description="Basic and acidic residues" evidence="3">
    <location>
        <begin position="1143"/>
        <end position="1158"/>
    </location>
</feature>
<dbReference type="Pfam" id="PF00621">
    <property type="entry name" value="RhoGEF"/>
    <property type="match status" value="1"/>
</dbReference>
<evidence type="ECO:0000256" key="1">
    <source>
        <dbReference type="ARBA" id="ARBA00022658"/>
    </source>
</evidence>
<dbReference type="PROSITE" id="PS50010">
    <property type="entry name" value="DH_2"/>
    <property type="match status" value="1"/>
</dbReference>
<feature type="compositionally biased region" description="Low complexity" evidence="3">
    <location>
        <begin position="1081"/>
        <end position="1100"/>
    </location>
</feature>
<feature type="domain" description="PH" evidence="4">
    <location>
        <begin position="431"/>
        <end position="538"/>
    </location>
</feature>
<evidence type="ECO:0000256" key="3">
    <source>
        <dbReference type="SAM" id="MobiDB-lite"/>
    </source>
</evidence>
<dbReference type="Gene3D" id="1.20.870.10">
    <property type="entry name" value="Son of sevenless (SoS) protein Chain: S domain 1"/>
    <property type="match status" value="1"/>
</dbReference>
<dbReference type="PROSITE" id="PS50009">
    <property type="entry name" value="RASGEF_CAT"/>
    <property type="match status" value="1"/>
</dbReference>
<dbReference type="InterPro" id="IPR035899">
    <property type="entry name" value="DBL_dom_sf"/>
</dbReference>
<dbReference type="InterPro" id="IPR009072">
    <property type="entry name" value="Histone-fold"/>
</dbReference>
<keyword evidence="1 2" id="KW-0344">Guanine-nucleotide releasing factor</keyword>
<dbReference type="InterPro" id="IPR000219">
    <property type="entry name" value="DH_dom"/>
</dbReference>
<proteinExistence type="predicted"/>
<dbReference type="SMART" id="SM00147">
    <property type="entry name" value="RasGEF"/>
    <property type="match status" value="1"/>
</dbReference>
<dbReference type="PROSITE" id="PS50212">
    <property type="entry name" value="RASGEF_NTER"/>
    <property type="match status" value="1"/>
</dbReference>
<feature type="compositionally biased region" description="Polar residues" evidence="3">
    <location>
        <begin position="1173"/>
        <end position="1195"/>
    </location>
</feature>
<evidence type="ECO:0000313" key="9">
    <source>
        <dbReference type="RefSeq" id="XP_005096710.1"/>
    </source>
</evidence>
<dbReference type="SUPFAM" id="SSF48366">
    <property type="entry name" value="Ras GEF"/>
    <property type="match status" value="1"/>
</dbReference>
<dbReference type="InterPro" id="IPR055251">
    <property type="entry name" value="SOS1_NGEF_PH"/>
</dbReference>
<dbReference type="Proteomes" id="UP000694888">
    <property type="component" value="Unplaced"/>
</dbReference>
<dbReference type="CDD" id="cd00155">
    <property type="entry name" value="RasGEF"/>
    <property type="match status" value="1"/>
</dbReference>
<dbReference type="SMART" id="SM00229">
    <property type="entry name" value="RasGEFN"/>
    <property type="match status" value="1"/>
</dbReference>
<dbReference type="Gene3D" id="1.10.20.10">
    <property type="entry name" value="Histone, subunit A"/>
    <property type="match status" value="1"/>
</dbReference>
<dbReference type="Pfam" id="PF00617">
    <property type="entry name" value="RasGEF"/>
    <property type="match status" value="1"/>
</dbReference>